<evidence type="ECO:0000313" key="1">
    <source>
        <dbReference type="EMBL" id="KAL3750834.1"/>
    </source>
</evidence>
<name>A0ABD3LGH2_EUCGL</name>
<keyword evidence="2" id="KW-1185">Reference proteome</keyword>
<protein>
    <submittedName>
        <fullName evidence="1">Uncharacterized protein</fullName>
    </submittedName>
</protein>
<organism evidence="1 2">
    <name type="scientific">Eucalyptus globulus</name>
    <name type="common">Tasmanian blue gum</name>
    <dbReference type="NCBI Taxonomy" id="34317"/>
    <lineage>
        <taxon>Eukaryota</taxon>
        <taxon>Viridiplantae</taxon>
        <taxon>Streptophyta</taxon>
        <taxon>Embryophyta</taxon>
        <taxon>Tracheophyta</taxon>
        <taxon>Spermatophyta</taxon>
        <taxon>Magnoliopsida</taxon>
        <taxon>eudicotyledons</taxon>
        <taxon>Gunneridae</taxon>
        <taxon>Pentapetalae</taxon>
        <taxon>rosids</taxon>
        <taxon>malvids</taxon>
        <taxon>Myrtales</taxon>
        <taxon>Myrtaceae</taxon>
        <taxon>Myrtoideae</taxon>
        <taxon>Eucalypteae</taxon>
        <taxon>Eucalyptus</taxon>
    </lineage>
</organism>
<reference evidence="1 2" key="1">
    <citation type="submission" date="2024-11" db="EMBL/GenBank/DDBJ databases">
        <title>Chromosome-level genome assembly of Eucalyptus globulus Labill. provides insights into its genome evolution.</title>
        <authorList>
            <person name="Li X."/>
        </authorList>
    </citation>
    <scope>NUCLEOTIDE SEQUENCE [LARGE SCALE GENOMIC DNA]</scope>
    <source>
        <strain evidence="1">CL2024</strain>
        <tissue evidence="1">Fresh tender leaves</tissue>
    </source>
</reference>
<sequence length="94" mass="9762">MGHGKRPIPKVWDNLLEFGPGMFLWLIDDGDSVGPTSLEWGSTFRCCRSGLVGGATRQPRVAGNGGGGGGGGGVAATVKCFHRKVYGGDGPEWT</sequence>
<comment type="caution">
    <text evidence="1">The sequence shown here is derived from an EMBL/GenBank/DDBJ whole genome shotgun (WGS) entry which is preliminary data.</text>
</comment>
<dbReference type="Proteomes" id="UP001634007">
    <property type="component" value="Unassembled WGS sequence"/>
</dbReference>
<gene>
    <name evidence="1" type="ORF">ACJRO7_011771</name>
</gene>
<dbReference type="AlphaFoldDB" id="A0ABD3LGH2"/>
<dbReference type="EMBL" id="JBJKBG010000002">
    <property type="protein sequence ID" value="KAL3750834.1"/>
    <property type="molecule type" value="Genomic_DNA"/>
</dbReference>
<evidence type="ECO:0000313" key="2">
    <source>
        <dbReference type="Proteomes" id="UP001634007"/>
    </source>
</evidence>
<proteinExistence type="predicted"/>
<accession>A0ABD3LGH2</accession>